<comment type="subcellular location">
    <subcellularLocation>
        <location evidence="1">Cell membrane</location>
        <topology evidence="1">Multi-pass membrane protein</topology>
    </subcellularLocation>
</comment>
<dbReference type="PRINTS" id="PR01264">
    <property type="entry name" value="MECHCHANNEL"/>
</dbReference>
<dbReference type="InterPro" id="IPR037673">
    <property type="entry name" value="MSC/AndL"/>
</dbReference>
<keyword evidence="4" id="KW-1003">Cell membrane</keyword>
<dbReference type="PANTHER" id="PTHR30266">
    <property type="entry name" value="MECHANOSENSITIVE CHANNEL MSCL"/>
    <property type="match status" value="1"/>
</dbReference>
<evidence type="ECO:0000256" key="10">
    <source>
        <dbReference type="SAM" id="MobiDB-lite"/>
    </source>
</evidence>
<keyword evidence="6 11" id="KW-1133">Transmembrane helix</keyword>
<accession>A0ABP1G7M8</accession>
<evidence type="ECO:0000256" key="9">
    <source>
        <dbReference type="ARBA" id="ARBA00023303"/>
    </source>
</evidence>
<feature type="compositionally biased region" description="Low complexity" evidence="10">
    <location>
        <begin position="236"/>
        <end position="259"/>
    </location>
</feature>
<evidence type="ECO:0000313" key="12">
    <source>
        <dbReference type="EMBL" id="CAL5228230.1"/>
    </source>
</evidence>
<evidence type="ECO:0000256" key="8">
    <source>
        <dbReference type="ARBA" id="ARBA00023136"/>
    </source>
</evidence>
<keyword evidence="8 11" id="KW-0472">Membrane</keyword>
<comment type="similarity">
    <text evidence="2">Belongs to the MscL family.</text>
</comment>
<dbReference type="InterPro" id="IPR001185">
    <property type="entry name" value="MS_channel"/>
</dbReference>
<keyword evidence="7" id="KW-0406">Ion transport</keyword>
<feature type="transmembrane region" description="Helical" evidence="11">
    <location>
        <begin position="50"/>
        <end position="82"/>
    </location>
</feature>
<dbReference type="InterPro" id="IPR036019">
    <property type="entry name" value="MscL_channel"/>
</dbReference>
<feature type="compositionally biased region" description="Low complexity" evidence="10">
    <location>
        <begin position="190"/>
        <end position="207"/>
    </location>
</feature>
<reference evidence="12 13" key="1">
    <citation type="submission" date="2024-06" db="EMBL/GenBank/DDBJ databases">
        <authorList>
            <person name="Kraege A."/>
            <person name="Thomma B."/>
        </authorList>
    </citation>
    <scope>NUCLEOTIDE SEQUENCE [LARGE SCALE GENOMIC DNA]</scope>
</reference>
<protein>
    <submittedName>
        <fullName evidence="12">G11321 protein</fullName>
    </submittedName>
</protein>
<dbReference type="NCBIfam" id="TIGR00220">
    <property type="entry name" value="mscL"/>
    <property type="match status" value="1"/>
</dbReference>
<feature type="region of interest" description="Disordered" evidence="10">
    <location>
        <begin position="180"/>
        <end position="285"/>
    </location>
</feature>
<evidence type="ECO:0000256" key="7">
    <source>
        <dbReference type="ARBA" id="ARBA00023065"/>
    </source>
</evidence>
<dbReference type="InterPro" id="IPR019823">
    <property type="entry name" value="Mechanosensitive_channel_CS"/>
</dbReference>
<evidence type="ECO:0000256" key="11">
    <source>
        <dbReference type="SAM" id="Phobius"/>
    </source>
</evidence>
<proteinExistence type="inferred from homology"/>
<sequence length="285" mass="29749">MRAETRMAPHVMDYAKKAHLDQYAKKGISGGSKIVTGFRDFLLRGNVVDLAVAIVVGTAFTAVVKALVADIITPLIAAIYGGQDFTNLYFTVHNSKFLIGDFINACLTFFIICVVVYFIVVLPINALLNKFYPKAPKVKCPHCLEEISKGATRCKWCTSELDPESVLPAPNMGKEVPAKISKKDKAIANEKTGPPAGTGTAKAGAEPNAVPAAPASATTRTGAAPDGTTVNPARSGAAADGPATTPARTDATPTTAAPRVSTPAAGPGDARHPSENFYPGADNKV</sequence>
<feature type="transmembrane region" description="Helical" evidence="11">
    <location>
        <begin position="102"/>
        <end position="128"/>
    </location>
</feature>
<gene>
    <name evidence="12" type="primary">g11321</name>
    <name evidence="12" type="ORF">VP750_LOCUS10136</name>
</gene>
<evidence type="ECO:0000313" key="13">
    <source>
        <dbReference type="Proteomes" id="UP001497392"/>
    </source>
</evidence>
<comment type="caution">
    <text evidence="12">The sequence shown here is derived from an EMBL/GenBank/DDBJ whole genome shotgun (WGS) entry which is preliminary data.</text>
</comment>
<evidence type="ECO:0000256" key="3">
    <source>
        <dbReference type="ARBA" id="ARBA00022448"/>
    </source>
</evidence>
<dbReference type="Proteomes" id="UP001497392">
    <property type="component" value="Unassembled WGS sequence"/>
</dbReference>
<evidence type="ECO:0000256" key="5">
    <source>
        <dbReference type="ARBA" id="ARBA00022692"/>
    </source>
</evidence>
<dbReference type="Gene3D" id="1.10.1200.120">
    <property type="entry name" value="Large-conductance mechanosensitive channel, MscL, domain 1"/>
    <property type="match status" value="1"/>
</dbReference>
<evidence type="ECO:0000256" key="1">
    <source>
        <dbReference type="ARBA" id="ARBA00004651"/>
    </source>
</evidence>
<dbReference type="HAMAP" id="MF_00115">
    <property type="entry name" value="MscL"/>
    <property type="match status" value="1"/>
</dbReference>
<dbReference type="SUPFAM" id="SSF81330">
    <property type="entry name" value="Gated mechanosensitive channel"/>
    <property type="match status" value="1"/>
</dbReference>
<dbReference type="Pfam" id="PF01741">
    <property type="entry name" value="MscL"/>
    <property type="match status" value="1"/>
</dbReference>
<evidence type="ECO:0000256" key="6">
    <source>
        <dbReference type="ARBA" id="ARBA00022989"/>
    </source>
</evidence>
<dbReference type="PANTHER" id="PTHR30266:SF2">
    <property type="entry name" value="LARGE-CONDUCTANCE MECHANOSENSITIVE CHANNEL"/>
    <property type="match status" value="1"/>
</dbReference>
<organism evidence="12 13">
    <name type="scientific">Coccomyxa viridis</name>
    <dbReference type="NCBI Taxonomy" id="1274662"/>
    <lineage>
        <taxon>Eukaryota</taxon>
        <taxon>Viridiplantae</taxon>
        <taxon>Chlorophyta</taxon>
        <taxon>core chlorophytes</taxon>
        <taxon>Trebouxiophyceae</taxon>
        <taxon>Trebouxiophyceae incertae sedis</taxon>
        <taxon>Coccomyxaceae</taxon>
        <taxon>Coccomyxa</taxon>
    </lineage>
</organism>
<keyword evidence="9" id="KW-0407">Ion channel</keyword>
<dbReference type="EMBL" id="CAXHTA020000018">
    <property type="protein sequence ID" value="CAL5228230.1"/>
    <property type="molecule type" value="Genomic_DNA"/>
</dbReference>
<keyword evidence="3" id="KW-0813">Transport</keyword>
<name>A0ABP1G7M8_9CHLO</name>
<evidence type="ECO:0000256" key="4">
    <source>
        <dbReference type="ARBA" id="ARBA00022475"/>
    </source>
</evidence>
<dbReference type="PROSITE" id="PS01327">
    <property type="entry name" value="MSCL"/>
    <property type="match status" value="1"/>
</dbReference>
<evidence type="ECO:0000256" key="2">
    <source>
        <dbReference type="ARBA" id="ARBA00007254"/>
    </source>
</evidence>
<keyword evidence="13" id="KW-1185">Reference proteome</keyword>
<keyword evidence="5 11" id="KW-0812">Transmembrane</keyword>